<dbReference type="EMBL" id="LDAU01000048">
    <property type="protein sequence ID" value="KRX09562.1"/>
    <property type="molecule type" value="Genomic_DNA"/>
</dbReference>
<dbReference type="InParanoid" id="A0A0V0R5B4"/>
<reference evidence="1 2" key="1">
    <citation type="journal article" date="2015" name="Sci. Rep.">
        <title>Genome of the facultative scuticociliatosis pathogen Pseudocohnilembus persalinus provides insight into its virulence through horizontal gene transfer.</title>
        <authorList>
            <person name="Xiong J."/>
            <person name="Wang G."/>
            <person name="Cheng J."/>
            <person name="Tian M."/>
            <person name="Pan X."/>
            <person name="Warren A."/>
            <person name="Jiang C."/>
            <person name="Yuan D."/>
            <person name="Miao W."/>
        </authorList>
    </citation>
    <scope>NUCLEOTIDE SEQUENCE [LARGE SCALE GENOMIC DNA]</scope>
    <source>
        <strain evidence="1">36N120E</strain>
    </source>
</reference>
<gene>
    <name evidence="1" type="ORF">PPERSA_12305</name>
</gene>
<keyword evidence="2" id="KW-1185">Reference proteome</keyword>
<sequence>MTAIKKSQIQKAPFFIQTKNAQDMQELIYDTITYINEQPIFIGDRQETAPGLEFMPDGAVTFIEANDKKLKYNIQINDCSISLLHRNNGVTKFLYYIDGKPQNYLDVPIGQIHFQDIINKAYINQLNDKVHILSSVVRMPSENQEDDLLNKLLSYTASALIPLNIIGYNHTFFL</sequence>
<name>A0A0V0R5B4_PSEPJ</name>
<accession>A0A0V0R5B4</accession>
<organism evidence="1 2">
    <name type="scientific">Pseudocohnilembus persalinus</name>
    <name type="common">Ciliate</name>
    <dbReference type="NCBI Taxonomy" id="266149"/>
    <lineage>
        <taxon>Eukaryota</taxon>
        <taxon>Sar</taxon>
        <taxon>Alveolata</taxon>
        <taxon>Ciliophora</taxon>
        <taxon>Intramacronucleata</taxon>
        <taxon>Oligohymenophorea</taxon>
        <taxon>Scuticociliatia</taxon>
        <taxon>Philasterida</taxon>
        <taxon>Pseudocohnilembidae</taxon>
        <taxon>Pseudocohnilembus</taxon>
    </lineage>
</organism>
<dbReference type="Proteomes" id="UP000054937">
    <property type="component" value="Unassembled WGS sequence"/>
</dbReference>
<dbReference type="AlphaFoldDB" id="A0A0V0R5B4"/>
<evidence type="ECO:0000313" key="1">
    <source>
        <dbReference type="EMBL" id="KRX09562.1"/>
    </source>
</evidence>
<comment type="caution">
    <text evidence="1">The sequence shown here is derived from an EMBL/GenBank/DDBJ whole genome shotgun (WGS) entry which is preliminary data.</text>
</comment>
<evidence type="ECO:0000313" key="2">
    <source>
        <dbReference type="Proteomes" id="UP000054937"/>
    </source>
</evidence>
<proteinExistence type="predicted"/>
<protein>
    <submittedName>
        <fullName evidence="1">Uncharacterized protein</fullName>
    </submittedName>
</protein>